<accession>A0A090QN07</accession>
<dbReference type="AlphaFoldDB" id="A0A090QN07"/>
<name>A0A090QN07_9FLAO</name>
<sequence>MCLLRFRESVIIYITSPLFKPSTNYKMGVKLAVIMSQLKSLKSNFALWIKMY</sequence>
<comment type="caution">
    <text evidence="1">The sequence shown here is derived from an EMBL/GenBank/DDBJ whole genome shotgun (WGS) entry which is preliminary data.</text>
</comment>
<dbReference type="EMBL" id="BBML01000003">
    <property type="protein sequence ID" value="GAK96901.1"/>
    <property type="molecule type" value="Genomic_DNA"/>
</dbReference>
<reference evidence="1" key="1">
    <citation type="journal article" date="2014" name="Genome Announc.">
        <title>Draft Genome Sequences of Marine Flavobacterium Nonlabens Strains NR17, NR24, NR27, NR32, NR33, and Ara13.</title>
        <authorList>
            <person name="Nakanishi M."/>
            <person name="Meirelles P."/>
            <person name="Suzuki R."/>
            <person name="Takatani N."/>
            <person name="Mino S."/>
            <person name="Suda W."/>
            <person name="Oshima K."/>
            <person name="Hattori M."/>
            <person name="Ohkuma M."/>
            <person name="Hosokawa M."/>
            <person name="Miyashita K."/>
            <person name="Thompson F.L."/>
            <person name="Niwa A."/>
            <person name="Sawabe T."/>
            <person name="Sawabe T."/>
        </authorList>
    </citation>
    <scope>NUCLEOTIDE SEQUENCE [LARGE SCALE GENOMIC DNA]</scope>
    <source>
        <strain evidence="1">JCM 19294</strain>
    </source>
</reference>
<evidence type="ECO:0000313" key="2">
    <source>
        <dbReference type="Proteomes" id="UP000029221"/>
    </source>
</evidence>
<evidence type="ECO:0000313" key="1">
    <source>
        <dbReference type="EMBL" id="GAK96901.1"/>
    </source>
</evidence>
<keyword evidence="2" id="KW-1185">Reference proteome</keyword>
<gene>
    <name evidence="1" type="ORF">JCM19294_1210</name>
</gene>
<dbReference type="Proteomes" id="UP000029221">
    <property type="component" value="Unassembled WGS sequence"/>
</dbReference>
<protein>
    <submittedName>
        <fullName evidence="1">Uncharacterized protein</fullName>
    </submittedName>
</protein>
<proteinExistence type="predicted"/>
<organism evidence="1 2">
    <name type="scientific">Nonlabens tegetincola</name>
    <dbReference type="NCBI Taxonomy" id="323273"/>
    <lineage>
        <taxon>Bacteria</taxon>
        <taxon>Pseudomonadati</taxon>
        <taxon>Bacteroidota</taxon>
        <taxon>Flavobacteriia</taxon>
        <taxon>Flavobacteriales</taxon>
        <taxon>Flavobacteriaceae</taxon>
        <taxon>Nonlabens</taxon>
    </lineage>
</organism>